<dbReference type="PROSITE" id="PS50994">
    <property type="entry name" value="INTEGRASE"/>
    <property type="match status" value="1"/>
</dbReference>
<name>A7N0L4_VIBC1</name>
<dbReference type="GO" id="GO:0003676">
    <property type="term" value="F:nucleic acid binding"/>
    <property type="evidence" value="ECO:0007669"/>
    <property type="project" value="InterPro"/>
</dbReference>
<dbReference type="PROSITE" id="PS50532">
    <property type="entry name" value="HTH_IS408"/>
    <property type="match status" value="1"/>
</dbReference>
<reference evidence="3 4" key="1">
    <citation type="submission" date="2007-08" db="EMBL/GenBank/DDBJ databases">
        <authorList>
            <consortium name="The Vibrio harveyi Genome Sequencing Project"/>
            <person name="Bassler B."/>
            <person name="Clifton S.W."/>
            <person name="Fulton L."/>
            <person name="Delehaunty K."/>
            <person name="Fronick C."/>
            <person name="Harrison M."/>
            <person name="Markivic C."/>
            <person name="Fulton R."/>
            <person name="Tin-Wollam A.-M."/>
            <person name="Shah N."/>
            <person name="Pepin K."/>
            <person name="Nash W."/>
            <person name="Thiruvilangam P."/>
            <person name="Bhonagiri V."/>
            <person name="Waters C."/>
            <person name="Tu K.C."/>
            <person name="Irgon J."/>
            <person name="Wilson R.K."/>
        </authorList>
    </citation>
    <scope>NUCLEOTIDE SEQUENCE [LARGE SCALE GENOMIC DNA]</scope>
    <source>
        <strain evidence="4">ATCC BAA-1116 / BB120</strain>
    </source>
</reference>
<protein>
    <recommendedName>
        <fullName evidence="5">Transposase</fullName>
    </recommendedName>
</protein>
<evidence type="ECO:0000313" key="4">
    <source>
        <dbReference type="Proteomes" id="UP000008152"/>
    </source>
</evidence>
<dbReference type="AlphaFoldDB" id="A7N0L4"/>
<dbReference type="Proteomes" id="UP000008152">
    <property type="component" value="Chromosome I"/>
</dbReference>
<evidence type="ECO:0000259" key="1">
    <source>
        <dbReference type="PROSITE" id="PS50532"/>
    </source>
</evidence>
<dbReference type="InterPro" id="IPR036397">
    <property type="entry name" value="RNaseH_sf"/>
</dbReference>
<dbReference type="InterPro" id="IPR047661">
    <property type="entry name" value="IstB"/>
</dbReference>
<proteinExistence type="predicted"/>
<dbReference type="RefSeq" id="WP_012128015.1">
    <property type="nucleotide sequence ID" value="NC_009783.1"/>
</dbReference>
<evidence type="ECO:0000313" key="3">
    <source>
        <dbReference type="EMBL" id="ABU71303.1"/>
    </source>
</evidence>
<dbReference type="KEGG" id="vha:VIBHAR_02341"/>
<dbReference type="InterPro" id="IPR017895">
    <property type="entry name" value="HTH_IS408/IS1162_type"/>
</dbReference>
<dbReference type="SUPFAM" id="SSF52540">
    <property type="entry name" value="P-loop containing nucleoside triphosphate hydrolases"/>
    <property type="match status" value="1"/>
</dbReference>
<organism evidence="3 4">
    <name type="scientific">Vibrio campbellii (strain ATCC BAA-1116)</name>
    <dbReference type="NCBI Taxonomy" id="2902295"/>
    <lineage>
        <taxon>Bacteria</taxon>
        <taxon>Pseudomonadati</taxon>
        <taxon>Pseudomonadota</taxon>
        <taxon>Gammaproteobacteria</taxon>
        <taxon>Vibrionales</taxon>
        <taxon>Vibrionaceae</taxon>
        <taxon>Vibrio</taxon>
    </lineage>
</organism>
<gene>
    <name evidence="3" type="ordered locus">VIBHAR_02341</name>
</gene>
<dbReference type="GO" id="GO:0005524">
    <property type="term" value="F:ATP binding"/>
    <property type="evidence" value="ECO:0007669"/>
    <property type="project" value="InterPro"/>
</dbReference>
<dbReference type="InterPro" id="IPR002611">
    <property type="entry name" value="IstB_ATP-bd"/>
</dbReference>
<dbReference type="InterPro" id="IPR027417">
    <property type="entry name" value="P-loop_NTPase"/>
</dbReference>
<feature type="domain" description="Integrase catalytic" evidence="2">
    <location>
        <begin position="131"/>
        <end position="316"/>
    </location>
</feature>
<dbReference type="PANTHER" id="PTHR35004">
    <property type="entry name" value="TRANSPOSASE RV3428C-RELATED"/>
    <property type="match status" value="1"/>
</dbReference>
<dbReference type="Pfam" id="PF01695">
    <property type="entry name" value="IstB_IS21"/>
    <property type="match status" value="1"/>
</dbReference>
<evidence type="ECO:0008006" key="5">
    <source>
        <dbReference type="Google" id="ProtNLM"/>
    </source>
</evidence>
<dbReference type="Gene3D" id="3.30.420.10">
    <property type="entry name" value="Ribonuclease H-like superfamily/Ribonuclease H"/>
    <property type="match status" value="1"/>
</dbReference>
<dbReference type="EMBL" id="CP000789">
    <property type="protein sequence ID" value="ABU71303.1"/>
    <property type="molecule type" value="Genomic_DNA"/>
</dbReference>
<feature type="domain" description="HTH IS408-type" evidence="1">
    <location>
        <begin position="11"/>
        <end position="90"/>
    </location>
</feature>
<dbReference type="NCBIfam" id="NF038214">
    <property type="entry name" value="IS21_help_AAA"/>
    <property type="match status" value="1"/>
</dbReference>
<dbReference type="PATRIC" id="fig|338187.36.peg.2267"/>
<accession>A7N0L4</accession>
<dbReference type="GO" id="GO:0015074">
    <property type="term" value="P:DNA integration"/>
    <property type="evidence" value="ECO:0007669"/>
    <property type="project" value="InterPro"/>
</dbReference>
<dbReference type="NCBIfam" id="NF033546">
    <property type="entry name" value="transpos_IS21"/>
    <property type="match status" value="1"/>
</dbReference>
<dbReference type="PANTHER" id="PTHR35004:SF8">
    <property type="entry name" value="TRANSPOSASE RV3428C-RELATED"/>
    <property type="match status" value="1"/>
</dbReference>
<evidence type="ECO:0000259" key="2">
    <source>
        <dbReference type="PROSITE" id="PS50994"/>
    </source>
</evidence>
<dbReference type="Gene3D" id="3.40.50.300">
    <property type="entry name" value="P-loop containing nucleotide triphosphate hydrolases"/>
    <property type="match status" value="1"/>
</dbReference>
<sequence length="539" mass="62009">MAKKRTPMNKIKEVLRLKYDCGLSNRSIASCLKLGPSTISELLTRFKQSQLGWPLPEGCSDADLTKALYHSKKASRDKVMPDFTQYAVELRRKGMTKMLLWQEYHEQYQEQAYAYTQFCEHFTRWFKTQKRSMRQLHVAGDKLFIDYCGPRLQVVNPDTGEVREAEVFVATLGASNYTYVEAFPSQGKSYWLEAHANAFEHFGGVPQLLVPDNLRSAVTKANRYEPRLNDSYQKLANHYQTAVMPARPYKPKDKAKAENAVLLVERWIMMRLRHQTSFIAMFVARTVTTRRREMNALNDQLKTLRLSHAAKALEQQQEQLTTYAELDFEERLSLLLESEILNRNQSKIQRLKRQAKLRVDAQPSQLIYKEGRNLNRKKMSELLTGSYLHKHQNILITGPTGAGKTYLGCALATSACDQQQTARYYRLSRLLDDLTAGRLDGSYQKQLQSLAKKALLILDDWGIEKLTQEHAGHLLEVLEDRYQNSSTIVISQLPVKEWYNMIGNATVADALMDRLVHNSHRIELGGESMRKLAQSDHLE</sequence>
<dbReference type="InterPro" id="IPR001584">
    <property type="entry name" value="Integrase_cat-core"/>
</dbReference>
<dbReference type="CDD" id="cd00009">
    <property type="entry name" value="AAA"/>
    <property type="match status" value="1"/>
</dbReference>